<evidence type="ECO:0000256" key="2">
    <source>
        <dbReference type="SAM" id="Phobius"/>
    </source>
</evidence>
<organism evidence="3 4">
    <name type="scientific">Tengunoibacter tsumagoiensis</name>
    <dbReference type="NCBI Taxonomy" id="2014871"/>
    <lineage>
        <taxon>Bacteria</taxon>
        <taxon>Bacillati</taxon>
        <taxon>Chloroflexota</taxon>
        <taxon>Ktedonobacteria</taxon>
        <taxon>Ktedonobacterales</taxon>
        <taxon>Dictyobacteraceae</taxon>
        <taxon>Tengunoibacter</taxon>
    </lineage>
</organism>
<dbReference type="RefSeq" id="WP_126578756.1">
    <property type="nucleotide sequence ID" value="NZ_BIFR01000001.1"/>
</dbReference>
<comment type="caution">
    <text evidence="3">The sequence shown here is derived from an EMBL/GenBank/DDBJ whole genome shotgun (WGS) entry which is preliminary data.</text>
</comment>
<evidence type="ECO:0000256" key="1">
    <source>
        <dbReference type="SAM" id="MobiDB-lite"/>
    </source>
</evidence>
<evidence type="ECO:0000313" key="4">
    <source>
        <dbReference type="Proteomes" id="UP000287352"/>
    </source>
</evidence>
<dbReference type="OrthoDB" id="166624at2"/>
<feature type="transmembrane region" description="Helical" evidence="2">
    <location>
        <begin position="20"/>
        <end position="40"/>
    </location>
</feature>
<feature type="transmembrane region" description="Helical" evidence="2">
    <location>
        <begin position="52"/>
        <end position="73"/>
    </location>
</feature>
<sequence>MPNDTYSSGSSTFPALSSAVVLIIALVVLASIVLGIIIWWRIFSKTGYSGALSLVFLFIPFGAFILLLVLAFSEWPVQRELNLLRQQQAMRGPGYSNPSNPQYPPQQPYSQQVPPPYPPQRPY</sequence>
<proteinExistence type="predicted"/>
<gene>
    <name evidence="3" type="ORF">KTT_09730</name>
</gene>
<keyword evidence="2" id="KW-1133">Transmembrane helix</keyword>
<feature type="region of interest" description="Disordered" evidence="1">
    <location>
        <begin position="91"/>
        <end position="123"/>
    </location>
</feature>
<keyword evidence="4" id="KW-1185">Reference proteome</keyword>
<reference evidence="4" key="1">
    <citation type="submission" date="2018-12" db="EMBL/GenBank/DDBJ databases">
        <title>Tengunoibacter tsumagoiensis gen. nov., sp. nov., Dictyobacter kobayashii sp. nov., D. alpinus sp. nov., and D. joshuensis sp. nov. and description of Dictyobacteraceae fam. nov. within the order Ktedonobacterales isolated from Tengu-no-mugimeshi.</title>
        <authorList>
            <person name="Wang C.M."/>
            <person name="Zheng Y."/>
            <person name="Sakai Y."/>
            <person name="Toyoda A."/>
            <person name="Minakuchi Y."/>
            <person name="Abe K."/>
            <person name="Yokota A."/>
            <person name="Yabe S."/>
        </authorList>
    </citation>
    <scope>NUCLEOTIDE SEQUENCE [LARGE SCALE GENOMIC DNA]</scope>
    <source>
        <strain evidence="4">Uno3</strain>
    </source>
</reference>
<dbReference type="Proteomes" id="UP000287352">
    <property type="component" value="Unassembled WGS sequence"/>
</dbReference>
<protein>
    <submittedName>
        <fullName evidence="3">Uncharacterized protein</fullName>
    </submittedName>
</protein>
<name>A0A401ZWK3_9CHLR</name>
<keyword evidence="2" id="KW-0472">Membrane</keyword>
<feature type="compositionally biased region" description="Pro residues" evidence="1">
    <location>
        <begin position="101"/>
        <end position="123"/>
    </location>
</feature>
<dbReference type="EMBL" id="BIFR01000001">
    <property type="protein sequence ID" value="GCE11114.1"/>
    <property type="molecule type" value="Genomic_DNA"/>
</dbReference>
<dbReference type="AlphaFoldDB" id="A0A401ZWK3"/>
<evidence type="ECO:0000313" key="3">
    <source>
        <dbReference type="EMBL" id="GCE11114.1"/>
    </source>
</evidence>
<keyword evidence="2" id="KW-0812">Transmembrane</keyword>
<accession>A0A401ZWK3</accession>